<protein>
    <submittedName>
        <fullName evidence="2">Uncharacterized protein</fullName>
    </submittedName>
</protein>
<keyword evidence="1" id="KW-0472">Membrane</keyword>
<evidence type="ECO:0000313" key="3">
    <source>
        <dbReference type="Proteomes" id="UP000198287"/>
    </source>
</evidence>
<evidence type="ECO:0000313" key="2">
    <source>
        <dbReference type="EMBL" id="OXA45933.1"/>
    </source>
</evidence>
<comment type="caution">
    <text evidence="2">The sequence shown here is derived from an EMBL/GenBank/DDBJ whole genome shotgun (WGS) entry which is preliminary data.</text>
</comment>
<keyword evidence="1" id="KW-0812">Transmembrane</keyword>
<evidence type="ECO:0000256" key="1">
    <source>
        <dbReference type="SAM" id="Phobius"/>
    </source>
</evidence>
<keyword evidence="3" id="KW-1185">Reference proteome</keyword>
<gene>
    <name evidence="2" type="ORF">Fcan01_19089</name>
</gene>
<sequence length="260" mass="29981">MNNNWILRGFSYDHRRIHAPNMSLDSMNVRTGSCKIVLNLILYKNVDIFVLGNATFLQESDDVFKKHFTRTDIFEYSSSIYQLAFFADQKEFEICTLKRWRRLYASDMSCIRVVESPTAQLGRLYANAECWYGMIRYPIGPTNPFDWTETNPLIVKSYLMQDVALGGNVTRDFIKSHHGYIGYPNVMRNDCNTLTGGEMTFFLSLYTVLSITLSLIVVCWNLYIKYADIDDSLLSPWLLVIAALCEETSSVPSVLEKKKF</sequence>
<accession>A0A226DL35</accession>
<dbReference type="AlphaFoldDB" id="A0A226DL35"/>
<reference evidence="2 3" key="1">
    <citation type="submission" date="2015-12" db="EMBL/GenBank/DDBJ databases">
        <title>The genome of Folsomia candida.</title>
        <authorList>
            <person name="Faddeeva A."/>
            <person name="Derks M.F."/>
            <person name="Anvar Y."/>
            <person name="Smit S."/>
            <person name="Van Straalen N."/>
            <person name="Roelofs D."/>
        </authorList>
    </citation>
    <scope>NUCLEOTIDE SEQUENCE [LARGE SCALE GENOMIC DNA]</scope>
    <source>
        <strain evidence="2 3">VU population</strain>
        <tissue evidence="2">Whole body</tissue>
    </source>
</reference>
<organism evidence="2 3">
    <name type="scientific">Folsomia candida</name>
    <name type="common">Springtail</name>
    <dbReference type="NCBI Taxonomy" id="158441"/>
    <lineage>
        <taxon>Eukaryota</taxon>
        <taxon>Metazoa</taxon>
        <taxon>Ecdysozoa</taxon>
        <taxon>Arthropoda</taxon>
        <taxon>Hexapoda</taxon>
        <taxon>Collembola</taxon>
        <taxon>Entomobryomorpha</taxon>
        <taxon>Isotomoidea</taxon>
        <taxon>Isotomidae</taxon>
        <taxon>Proisotominae</taxon>
        <taxon>Folsomia</taxon>
    </lineage>
</organism>
<dbReference type="EMBL" id="LNIX01000016">
    <property type="protein sequence ID" value="OXA45933.1"/>
    <property type="molecule type" value="Genomic_DNA"/>
</dbReference>
<feature type="transmembrane region" description="Helical" evidence="1">
    <location>
        <begin position="203"/>
        <end position="224"/>
    </location>
</feature>
<keyword evidence="1" id="KW-1133">Transmembrane helix</keyword>
<name>A0A226DL35_FOLCA</name>
<proteinExistence type="predicted"/>
<dbReference type="Proteomes" id="UP000198287">
    <property type="component" value="Unassembled WGS sequence"/>
</dbReference>